<evidence type="ECO:0000256" key="2">
    <source>
        <dbReference type="ARBA" id="ARBA00022827"/>
    </source>
</evidence>
<name>A0ABP0C0Q2_9PEZI</name>
<dbReference type="Proteomes" id="UP001642482">
    <property type="component" value="Unassembled WGS sequence"/>
</dbReference>
<dbReference type="EMBL" id="CAWUHD010000059">
    <property type="protein sequence ID" value="CAK7225225.1"/>
    <property type="molecule type" value="Genomic_DNA"/>
</dbReference>
<reference evidence="5 6" key="1">
    <citation type="submission" date="2024-01" db="EMBL/GenBank/DDBJ databases">
        <authorList>
            <person name="Allen C."/>
            <person name="Tagirdzhanova G."/>
        </authorList>
    </citation>
    <scope>NUCLEOTIDE SEQUENCE [LARGE SCALE GENOMIC DNA]</scope>
</reference>
<keyword evidence="1" id="KW-0285">Flavoprotein</keyword>
<organism evidence="5 6">
    <name type="scientific">Sporothrix eucalyptigena</name>
    <dbReference type="NCBI Taxonomy" id="1812306"/>
    <lineage>
        <taxon>Eukaryota</taxon>
        <taxon>Fungi</taxon>
        <taxon>Dikarya</taxon>
        <taxon>Ascomycota</taxon>
        <taxon>Pezizomycotina</taxon>
        <taxon>Sordariomycetes</taxon>
        <taxon>Sordariomycetidae</taxon>
        <taxon>Ophiostomatales</taxon>
        <taxon>Ophiostomataceae</taxon>
        <taxon>Sporothrix</taxon>
    </lineage>
</organism>
<dbReference type="SUPFAM" id="SSF51905">
    <property type="entry name" value="FAD/NAD(P)-binding domain"/>
    <property type="match status" value="1"/>
</dbReference>
<dbReference type="Gene3D" id="3.30.9.10">
    <property type="entry name" value="D-Amino Acid Oxidase, subunit A, domain 2"/>
    <property type="match status" value="1"/>
</dbReference>
<dbReference type="Pfam" id="PF21274">
    <property type="entry name" value="Rng_hyd_C"/>
    <property type="match status" value="1"/>
</dbReference>
<proteinExistence type="predicted"/>
<keyword evidence="2" id="KW-0274">FAD</keyword>
<evidence type="ECO:0000313" key="6">
    <source>
        <dbReference type="Proteomes" id="UP001642482"/>
    </source>
</evidence>
<dbReference type="InterPro" id="IPR036188">
    <property type="entry name" value="FAD/NAD-bd_sf"/>
</dbReference>
<dbReference type="PANTHER" id="PTHR43004">
    <property type="entry name" value="TRK SYSTEM POTASSIUM UPTAKE PROTEIN"/>
    <property type="match status" value="1"/>
</dbReference>
<keyword evidence="6" id="KW-1185">Reference proteome</keyword>
<dbReference type="PRINTS" id="PR00420">
    <property type="entry name" value="RNGMNOXGNASE"/>
</dbReference>
<evidence type="ECO:0000259" key="4">
    <source>
        <dbReference type="Pfam" id="PF01494"/>
    </source>
</evidence>
<dbReference type="PANTHER" id="PTHR43004:SF21">
    <property type="entry name" value="FAD-BINDING DOMAIN-CONTAINING PROTEIN-RELATED"/>
    <property type="match status" value="1"/>
</dbReference>
<feature type="domain" description="FAD-binding" evidence="4">
    <location>
        <begin position="17"/>
        <end position="389"/>
    </location>
</feature>
<dbReference type="Gene3D" id="3.50.50.60">
    <property type="entry name" value="FAD/NAD(P)-binding domain"/>
    <property type="match status" value="1"/>
</dbReference>
<protein>
    <recommendedName>
        <fullName evidence="4">FAD-binding domain-containing protein</fullName>
    </recommendedName>
</protein>
<keyword evidence="3" id="KW-0560">Oxidoreductase</keyword>
<sequence length="626" mass="68826">MTATTEKTTEKTTPPGTVLIAGGGPVGLFLTYVLAFYGVPSILFERNDTTTRWPKMDLTNARTMELCRKLGLAAELRAQGVAPAFDQDVLISTGLPASEPMAKWELPGVTKYRAQIAACNDGTLPLEPWQRISQAVFERWLRGMCDANPLISLHYAHKVEGVEEAETKDGRTVVKTTVTGPDGTTTVWTSDYMIGCDGGSSRVRKSLRIPLDGGPIPSCAVLVHFKSRDLSRLHRQGRFWHIFFVGASGDIEAAIIAQDEVDTWTVHWFVPLGTDTDRYSSEEVVANALGGLHGAYPVAIDEVLVRSVWRPNMAVTRQWVSDHKKVFLAGDAAHQNIPTGGYGMNMGIGDAFDLGWKLSAVLRGEAGPGLLQSYEDERRPVALRNVERSGVHFQVHMKLKDDILQGTSPQVALEDSDAGRALRDRIRAHYEAHDGENKDLGIEMDVRHVSGVIVNDVIQSKEPTWTPRYYTPSTWPGARAPHVFLADGTTPVYDLLGKFWTLLVFAEGEEESFGEGFMSTAAAAANLPLKVVRLSDEPHVASLYERKLVLIRPDQHVAWRANRINGVAEANAVVQTVAGWKSSEEFTVSSAPAEVNGELKSKFTGSVELQTQTDDFQLEKMGDFQK</sequence>
<evidence type="ECO:0000256" key="1">
    <source>
        <dbReference type="ARBA" id="ARBA00022630"/>
    </source>
</evidence>
<comment type="caution">
    <text evidence="5">The sequence shown here is derived from an EMBL/GenBank/DDBJ whole genome shotgun (WGS) entry which is preliminary data.</text>
</comment>
<dbReference type="InterPro" id="IPR002938">
    <property type="entry name" value="FAD-bd"/>
</dbReference>
<dbReference type="Gene3D" id="3.40.30.120">
    <property type="match status" value="1"/>
</dbReference>
<dbReference type="Pfam" id="PF01494">
    <property type="entry name" value="FAD_binding_3"/>
    <property type="match status" value="1"/>
</dbReference>
<evidence type="ECO:0000256" key="3">
    <source>
        <dbReference type="ARBA" id="ARBA00023002"/>
    </source>
</evidence>
<accession>A0ABP0C0Q2</accession>
<evidence type="ECO:0000313" key="5">
    <source>
        <dbReference type="EMBL" id="CAK7225225.1"/>
    </source>
</evidence>
<gene>
    <name evidence="5" type="ORF">SEUCBS140593_005830</name>
</gene>
<dbReference type="InterPro" id="IPR050641">
    <property type="entry name" value="RIFMO-like"/>
</dbReference>